<keyword evidence="1" id="KW-0472">Membrane</keyword>
<organism evidence="3 4">
    <name type="scientific">Rugamonas aquatica</name>
    <dbReference type="NCBI Taxonomy" id="2743357"/>
    <lineage>
        <taxon>Bacteria</taxon>
        <taxon>Pseudomonadati</taxon>
        <taxon>Pseudomonadota</taxon>
        <taxon>Betaproteobacteria</taxon>
        <taxon>Burkholderiales</taxon>
        <taxon>Oxalobacteraceae</taxon>
        <taxon>Telluria group</taxon>
        <taxon>Rugamonas</taxon>
    </lineage>
</organism>
<comment type="caution">
    <text evidence="3">The sequence shown here is derived from an EMBL/GenBank/DDBJ whole genome shotgun (WGS) entry which is preliminary data.</text>
</comment>
<evidence type="ECO:0000313" key="4">
    <source>
        <dbReference type="Proteomes" id="UP000440498"/>
    </source>
</evidence>
<dbReference type="InterPro" id="IPR021762">
    <property type="entry name" value="DUF3325"/>
</dbReference>
<proteinExistence type="predicted"/>
<feature type="transmembrane region" description="Helical" evidence="1">
    <location>
        <begin position="43"/>
        <end position="64"/>
    </location>
</feature>
<keyword evidence="4" id="KW-1185">Reference proteome</keyword>
<reference evidence="3 4" key="1">
    <citation type="submission" date="2019-10" db="EMBL/GenBank/DDBJ databases">
        <title>Two novel species isolated from a subtropical stream in China.</title>
        <authorList>
            <person name="Lu H."/>
        </authorList>
    </citation>
    <scope>NUCLEOTIDE SEQUENCE [LARGE SCALE GENOMIC DNA]</scope>
    <source>
        <strain evidence="3 4">FT29W</strain>
    </source>
</reference>
<feature type="transmembrane region" description="Helical" evidence="1">
    <location>
        <begin position="71"/>
        <end position="90"/>
    </location>
</feature>
<dbReference type="Pfam" id="PF11804">
    <property type="entry name" value="DUF3325"/>
    <property type="match status" value="1"/>
</dbReference>
<dbReference type="AlphaFoldDB" id="A0A6A7N0N2"/>
<name>A0A6A7N0N2_9BURK</name>
<dbReference type="EMBL" id="WHUG01000003">
    <property type="protein sequence ID" value="MQA38546.1"/>
    <property type="molecule type" value="Genomic_DNA"/>
</dbReference>
<evidence type="ECO:0000313" key="3">
    <source>
        <dbReference type="EMBL" id="MQA38546.1"/>
    </source>
</evidence>
<dbReference type="Proteomes" id="UP000440498">
    <property type="component" value="Unassembled WGS sequence"/>
</dbReference>
<gene>
    <name evidence="3" type="ORF">GEV02_10325</name>
</gene>
<keyword evidence="2" id="KW-0732">Signal</keyword>
<protein>
    <submittedName>
        <fullName evidence="3">DUF3325 family protein</fullName>
    </submittedName>
</protein>
<dbReference type="RefSeq" id="WP_152837899.1">
    <property type="nucleotide sequence ID" value="NZ_WHUG01000003.1"/>
</dbReference>
<evidence type="ECO:0000256" key="1">
    <source>
        <dbReference type="SAM" id="Phobius"/>
    </source>
</evidence>
<feature type="signal peptide" evidence="2">
    <location>
        <begin position="1"/>
        <end position="20"/>
    </location>
</feature>
<keyword evidence="1" id="KW-0812">Transmembrane</keyword>
<keyword evidence="1" id="KW-1133">Transmembrane helix</keyword>
<feature type="chain" id="PRO_5025484988" evidence="2">
    <location>
        <begin position="21"/>
        <end position="95"/>
    </location>
</feature>
<accession>A0A6A7N0N2</accession>
<sequence length="95" mass="9702">MNYALTVAAALLLASSGMTALALAIDRHHRQVYGADATPGARLVLRVAGAVLLALAICPCVLLWGAGAGIVAWTGMLTAGALVPALALAYHPRRK</sequence>
<evidence type="ECO:0000256" key="2">
    <source>
        <dbReference type="SAM" id="SignalP"/>
    </source>
</evidence>